<dbReference type="Pfam" id="PF16732">
    <property type="entry name" value="ComP_DUS"/>
    <property type="match status" value="1"/>
</dbReference>
<evidence type="ECO:0000313" key="2">
    <source>
        <dbReference type="EMBL" id="BBL69471.1"/>
    </source>
</evidence>
<dbReference type="InterPro" id="IPR031982">
    <property type="entry name" value="PilE-like"/>
</dbReference>
<name>A0A8D4VKY5_9GAMM</name>
<dbReference type="NCBIfam" id="TIGR02532">
    <property type="entry name" value="IV_pilin_GFxxxE"/>
    <property type="match status" value="1"/>
</dbReference>
<dbReference type="InterPro" id="IPR012902">
    <property type="entry name" value="N_methyl_site"/>
</dbReference>
<proteinExistence type="predicted"/>
<keyword evidence="1" id="KW-0472">Membrane</keyword>
<dbReference type="PANTHER" id="PTHR30093">
    <property type="entry name" value="GENERAL SECRETION PATHWAY PROTEIN G"/>
    <property type="match status" value="1"/>
</dbReference>
<dbReference type="RefSeq" id="WP_082411727.1">
    <property type="nucleotide sequence ID" value="NZ_AP019782.1"/>
</dbReference>
<sequence length="140" mass="14415">MAKQRRVLGFTLVELMIVVAIVGILAAIAYPSFKSYMQKGRRGDGKAALMTLMQNQEKLRAVCSSYATTLASANNCTGPTVAGSAASSDGYYTISVTAANATSYTLSAAATGIQASDTTCTPLTITNTAGTITKGPAGCW</sequence>
<evidence type="ECO:0000313" key="3">
    <source>
        <dbReference type="Proteomes" id="UP000824988"/>
    </source>
</evidence>
<dbReference type="SUPFAM" id="SSF54523">
    <property type="entry name" value="Pili subunits"/>
    <property type="match status" value="1"/>
</dbReference>
<reference evidence="2" key="1">
    <citation type="submission" date="2019-06" db="EMBL/GenBank/DDBJ databases">
        <title>Complete genome sequence of Methylogaea oryzae strain JCM16910.</title>
        <authorList>
            <person name="Asakawa S."/>
        </authorList>
    </citation>
    <scope>NUCLEOTIDE SEQUENCE</scope>
    <source>
        <strain evidence="2">E10</strain>
    </source>
</reference>
<dbReference type="Pfam" id="PF07963">
    <property type="entry name" value="N_methyl"/>
    <property type="match status" value="1"/>
</dbReference>
<keyword evidence="1" id="KW-0812">Transmembrane</keyword>
<dbReference type="GO" id="GO:0043683">
    <property type="term" value="P:type IV pilus assembly"/>
    <property type="evidence" value="ECO:0007669"/>
    <property type="project" value="InterPro"/>
</dbReference>
<keyword evidence="3" id="KW-1185">Reference proteome</keyword>
<keyword evidence="1" id="KW-1133">Transmembrane helix</keyword>
<dbReference type="KEGG" id="moz:MoryE10_00770"/>
<dbReference type="Gene3D" id="3.30.700.10">
    <property type="entry name" value="Glycoprotein, Type 4 Pilin"/>
    <property type="match status" value="1"/>
</dbReference>
<dbReference type="EMBL" id="AP019782">
    <property type="protein sequence ID" value="BBL69471.1"/>
    <property type="molecule type" value="Genomic_DNA"/>
</dbReference>
<dbReference type="Proteomes" id="UP000824988">
    <property type="component" value="Chromosome"/>
</dbReference>
<organism evidence="2 3">
    <name type="scientific">Methylogaea oryzae</name>
    <dbReference type="NCBI Taxonomy" id="1295382"/>
    <lineage>
        <taxon>Bacteria</taxon>
        <taxon>Pseudomonadati</taxon>
        <taxon>Pseudomonadota</taxon>
        <taxon>Gammaproteobacteria</taxon>
        <taxon>Methylococcales</taxon>
        <taxon>Methylococcaceae</taxon>
        <taxon>Methylogaea</taxon>
    </lineage>
</organism>
<protein>
    <submittedName>
        <fullName evidence="2">Type IV minor pilin protein PilE</fullName>
    </submittedName>
</protein>
<dbReference type="InterPro" id="IPR045584">
    <property type="entry name" value="Pilin-like"/>
</dbReference>
<gene>
    <name evidence="2" type="primary">pilE_1</name>
    <name evidence="2" type="ORF">MoryE10_00770</name>
</gene>
<feature type="transmembrane region" description="Helical" evidence="1">
    <location>
        <begin position="7"/>
        <end position="30"/>
    </location>
</feature>
<accession>A0A8D4VKY5</accession>
<dbReference type="AlphaFoldDB" id="A0A8D4VKY5"/>
<evidence type="ECO:0000256" key="1">
    <source>
        <dbReference type="SAM" id="Phobius"/>
    </source>
</evidence>